<keyword evidence="4" id="KW-1185">Reference proteome</keyword>
<dbReference type="EMBL" id="CAJNOL010002725">
    <property type="protein sequence ID" value="CAF1525050.1"/>
    <property type="molecule type" value="Genomic_DNA"/>
</dbReference>
<comment type="caution">
    <text evidence="3">The sequence shown here is derived from an EMBL/GenBank/DDBJ whole genome shotgun (WGS) entry which is preliminary data.</text>
</comment>
<proteinExistence type="predicted"/>
<reference evidence="3" key="1">
    <citation type="submission" date="2021-02" db="EMBL/GenBank/DDBJ databases">
        <authorList>
            <person name="Nowell W R."/>
        </authorList>
    </citation>
    <scope>NUCLEOTIDE SEQUENCE</scope>
</reference>
<accession>A0A815UT69</accession>
<gene>
    <name evidence="3" type="ORF">JXQ802_LOCUS41834</name>
    <name evidence="1" type="ORF">PYM288_LOCUS26991</name>
    <name evidence="2" type="ORF">ZHD862_LOCUS25248</name>
</gene>
<protein>
    <submittedName>
        <fullName evidence="3">Uncharacterized protein</fullName>
    </submittedName>
</protein>
<dbReference type="Proteomes" id="UP000663870">
    <property type="component" value="Unassembled WGS sequence"/>
</dbReference>
<dbReference type="AlphaFoldDB" id="A0A815UT69"/>
<evidence type="ECO:0000313" key="4">
    <source>
        <dbReference type="Proteomes" id="UP000663870"/>
    </source>
</evidence>
<sequence length="135" mass="16130">MSSYLQSTNQDNIPVWIDQDETFDTSMNEKYEIIDECEYILLLILTNNEYSFEIDQWTTDDVKLFLISKNLNSLLPILCEMNGKFLHELYKMCLSNRESMFHTLQREISILNINNQSLTLLIYLRFLNEIQKYIP</sequence>
<dbReference type="EMBL" id="CAJNOT010001785">
    <property type="protein sequence ID" value="CAF1248268.1"/>
    <property type="molecule type" value="Genomic_DNA"/>
</dbReference>
<dbReference type="Proteomes" id="UP000663854">
    <property type="component" value="Unassembled WGS sequence"/>
</dbReference>
<organism evidence="3 4">
    <name type="scientific">Rotaria sordida</name>
    <dbReference type="NCBI Taxonomy" id="392033"/>
    <lineage>
        <taxon>Eukaryota</taxon>
        <taxon>Metazoa</taxon>
        <taxon>Spiralia</taxon>
        <taxon>Gnathifera</taxon>
        <taxon>Rotifera</taxon>
        <taxon>Eurotatoria</taxon>
        <taxon>Bdelloidea</taxon>
        <taxon>Philodinida</taxon>
        <taxon>Philodinidae</taxon>
        <taxon>Rotaria</taxon>
    </lineage>
</organism>
<evidence type="ECO:0000313" key="2">
    <source>
        <dbReference type="EMBL" id="CAF1248268.1"/>
    </source>
</evidence>
<evidence type="ECO:0000313" key="3">
    <source>
        <dbReference type="EMBL" id="CAF1525050.1"/>
    </source>
</evidence>
<evidence type="ECO:0000313" key="1">
    <source>
        <dbReference type="EMBL" id="CAF1243274.1"/>
    </source>
</evidence>
<name>A0A815UT69_9BILA</name>
<dbReference type="Proteomes" id="UP000663864">
    <property type="component" value="Unassembled WGS sequence"/>
</dbReference>
<dbReference type="EMBL" id="CAJNOH010001705">
    <property type="protein sequence ID" value="CAF1243274.1"/>
    <property type="molecule type" value="Genomic_DNA"/>
</dbReference>